<sequence>MSRRDDRSDDLDLDGFRGLMADKPRDEEWDLIGGRVAETTTGARRDHRFIVQDIDFALSRHRRDGGSPSRLFTGSVRLKEDAFDAVLVPDVVVRCGPTAPGATSSRSCRRSASVGTGSRRGGLIRSCRRSCAACSATSP</sequence>
<evidence type="ECO:0000313" key="3">
    <source>
        <dbReference type="Proteomes" id="UP000290759"/>
    </source>
</evidence>
<protein>
    <submittedName>
        <fullName evidence="2">Uma2 family endonuclease</fullName>
    </submittedName>
</protein>
<keyword evidence="2" id="KW-0255">Endonuclease</keyword>
<evidence type="ECO:0000313" key="2">
    <source>
        <dbReference type="EMBL" id="RYC33081.1"/>
    </source>
</evidence>
<accession>A0A4Q2UCT5</accession>
<organism evidence="2 3">
    <name type="scientific">Lichenibacterium minor</name>
    <dbReference type="NCBI Taxonomy" id="2316528"/>
    <lineage>
        <taxon>Bacteria</taxon>
        <taxon>Pseudomonadati</taxon>
        <taxon>Pseudomonadota</taxon>
        <taxon>Alphaproteobacteria</taxon>
        <taxon>Hyphomicrobiales</taxon>
        <taxon>Lichenihabitantaceae</taxon>
        <taxon>Lichenibacterium</taxon>
    </lineage>
</organism>
<reference evidence="2 3" key="1">
    <citation type="submission" date="2018-12" db="EMBL/GenBank/DDBJ databases">
        <authorList>
            <person name="Grouzdev D.S."/>
            <person name="Krutkina M.S."/>
        </authorList>
    </citation>
    <scope>NUCLEOTIDE SEQUENCE [LARGE SCALE GENOMIC DNA]</scope>
    <source>
        <strain evidence="2 3">RmlP026</strain>
    </source>
</reference>
<dbReference type="AlphaFoldDB" id="A0A4Q2UCT5"/>
<feature type="compositionally biased region" description="Low complexity" evidence="1">
    <location>
        <begin position="104"/>
        <end position="113"/>
    </location>
</feature>
<dbReference type="InterPro" id="IPR012296">
    <property type="entry name" value="Nuclease_put_TT1808"/>
</dbReference>
<dbReference type="Gene3D" id="3.90.1570.10">
    <property type="entry name" value="tt1808, chain A"/>
    <property type="match status" value="1"/>
</dbReference>
<name>A0A4Q2UCT5_9HYPH</name>
<keyword evidence="2" id="KW-0378">Hydrolase</keyword>
<keyword evidence="2" id="KW-0540">Nuclease</keyword>
<evidence type="ECO:0000256" key="1">
    <source>
        <dbReference type="SAM" id="MobiDB-lite"/>
    </source>
</evidence>
<proteinExistence type="predicted"/>
<reference evidence="2 3" key="2">
    <citation type="submission" date="2019-02" db="EMBL/GenBank/DDBJ databases">
        <title>'Lichenibacterium ramalinii' gen. nov. sp. nov., 'Lichenibacterium minor' gen. nov. sp. nov.</title>
        <authorList>
            <person name="Pankratov T."/>
        </authorList>
    </citation>
    <scope>NUCLEOTIDE SEQUENCE [LARGE SCALE GENOMIC DNA]</scope>
    <source>
        <strain evidence="2 3">RmlP026</strain>
    </source>
</reference>
<dbReference type="Proteomes" id="UP000290759">
    <property type="component" value="Unassembled WGS sequence"/>
</dbReference>
<dbReference type="OrthoDB" id="155284at2"/>
<keyword evidence="3" id="KW-1185">Reference proteome</keyword>
<dbReference type="GO" id="GO:0004519">
    <property type="term" value="F:endonuclease activity"/>
    <property type="evidence" value="ECO:0007669"/>
    <property type="project" value="UniProtKB-KW"/>
</dbReference>
<gene>
    <name evidence="2" type="ORF">D3273_04170</name>
</gene>
<dbReference type="RefSeq" id="WP_129223824.1">
    <property type="nucleotide sequence ID" value="NZ_QYBB01000003.1"/>
</dbReference>
<feature type="region of interest" description="Disordered" evidence="1">
    <location>
        <begin position="99"/>
        <end position="121"/>
    </location>
</feature>
<dbReference type="EMBL" id="QYBB01000003">
    <property type="protein sequence ID" value="RYC33081.1"/>
    <property type="molecule type" value="Genomic_DNA"/>
</dbReference>
<comment type="caution">
    <text evidence="2">The sequence shown here is derived from an EMBL/GenBank/DDBJ whole genome shotgun (WGS) entry which is preliminary data.</text>
</comment>